<accession>A0AAD7VQN8</accession>
<dbReference type="EMBL" id="JARPMG010000010">
    <property type="protein sequence ID" value="KAJ8098066.1"/>
    <property type="molecule type" value="Genomic_DNA"/>
</dbReference>
<dbReference type="Proteomes" id="UP001217417">
    <property type="component" value="Unassembled WGS sequence"/>
</dbReference>
<organism evidence="1 2">
    <name type="scientific">Lipomyces tetrasporus</name>
    <dbReference type="NCBI Taxonomy" id="54092"/>
    <lineage>
        <taxon>Eukaryota</taxon>
        <taxon>Fungi</taxon>
        <taxon>Dikarya</taxon>
        <taxon>Ascomycota</taxon>
        <taxon>Saccharomycotina</taxon>
        <taxon>Lipomycetes</taxon>
        <taxon>Lipomycetales</taxon>
        <taxon>Lipomycetaceae</taxon>
        <taxon>Lipomyces</taxon>
    </lineage>
</organism>
<evidence type="ECO:0000313" key="2">
    <source>
        <dbReference type="Proteomes" id="UP001217417"/>
    </source>
</evidence>
<proteinExistence type="predicted"/>
<name>A0AAD7VQN8_9ASCO</name>
<dbReference type="GeneID" id="80885378"/>
<keyword evidence="2" id="KW-1185">Reference proteome</keyword>
<dbReference type="RefSeq" id="XP_056041516.1">
    <property type="nucleotide sequence ID" value="XM_056190212.1"/>
</dbReference>
<evidence type="ECO:0000313" key="1">
    <source>
        <dbReference type="EMBL" id="KAJ8098066.1"/>
    </source>
</evidence>
<sequence length="109" mass="12401">MARSGLMVKVRRPLSPDAKFEVPAHQEDYERVKQIVDDEGEMYPRLCGMAFELVAQIRDEVKYRLGINTDVTRGISTMTDSEMSRGTQNGLTTRAWDSDSALRYVDGNR</sequence>
<gene>
    <name evidence="1" type="ORF">POJ06DRAFT_285899</name>
</gene>
<reference evidence="1" key="1">
    <citation type="submission" date="2023-03" db="EMBL/GenBank/DDBJ databases">
        <title>Near-Complete genome sequence of Lipomyces tetrasporous NRRL Y-64009, an oleaginous yeast capable of growing on lignocellulosic hydrolysates.</title>
        <authorList>
            <consortium name="Lawrence Berkeley National Laboratory"/>
            <person name="Jagtap S.S."/>
            <person name="Liu J.-J."/>
            <person name="Walukiewicz H.E."/>
            <person name="Pangilinan J."/>
            <person name="Lipzen A."/>
            <person name="Ahrendt S."/>
            <person name="Koriabine M."/>
            <person name="Cobaugh K."/>
            <person name="Salamov A."/>
            <person name="Yoshinaga Y."/>
            <person name="Ng V."/>
            <person name="Daum C."/>
            <person name="Grigoriev I.V."/>
            <person name="Slininger P.J."/>
            <person name="Dien B.S."/>
            <person name="Jin Y.-S."/>
            <person name="Rao C.V."/>
        </authorList>
    </citation>
    <scope>NUCLEOTIDE SEQUENCE</scope>
    <source>
        <strain evidence="1">NRRL Y-64009</strain>
    </source>
</reference>
<protein>
    <submittedName>
        <fullName evidence="1">Uncharacterized protein</fullName>
    </submittedName>
</protein>
<comment type="caution">
    <text evidence="1">The sequence shown here is derived from an EMBL/GenBank/DDBJ whole genome shotgun (WGS) entry which is preliminary data.</text>
</comment>
<dbReference type="AlphaFoldDB" id="A0AAD7VQN8"/>